<feature type="binding site" evidence="7">
    <location>
        <position position="151"/>
    </location>
    <ligand>
        <name>Zn(2+)</name>
        <dbReference type="ChEBI" id="CHEBI:29105"/>
    </ligand>
</feature>
<keyword evidence="3 7" id="KW-0479">Metal-binding</keyword>
<dbReference type="STRING" id="43989.cce_0871"/>
<organism evidence="8 9">
    <name type="scientific">Crocosphaera subtropica (strain ATCC 51142 / BH68)</name>
    <name type="common">Cyanothece sp. (strain ATCC 51142)</name>
    <dbReference type="NCBI Taxonomy" id="43989"/>
    <lineage>
        <taxon>Bacteria</taxon>
        <taxon>Bacillati</taxon>
        <taxon>Cyanobacteriota</taxon>
        <taxon>Cyanophyceae</taxon>
        <taxon>Oscillatoriophycideae</taxon>
        <taxon>Chroococcales</taxon>
        <taxon>Aphanothecaceae</taxon>
        <taxon>Crocosphaera</taxon>
        <taxon>Crocosphaera subtropica</taxon>
    </lineage>
</organism>
<proteinExistence type="inferred from homology"/>
<dbReference type="InterPro" id="IPR036874">
    <property type="entry name" value="Carbonic_anhydrase_sf"/>
</dbReference>
<dbReference type="HOGENOM" id="CLU_053879_4_2_3"/>
<comment type="similarity">
    <text evidence="1">Belongs to the beta-class carbonic anhydrase family.</text>
</comment>
<dbReference type="SMART" id="SM00947">
    <property type="entry name" value="Pro_CA"/>
    <property type="match status" value="1"/>
</dbReference>
<evidence type="ECO:0000256" key="2">
    <source>
        <dbReference type="ARBA" id="ARBA00012925"/>
    </source>
</evidence>
<dbReference type="PANTHER" id="PTHR11002:SF76">
    <property type="entry name" value="CARBONIC ANHYDRASE"/>
    <property type="match status" value="1"/>
</dbReference>
<dbReference type="Gene3D" id="3.40.1050.10">
    <property type="entry name" value="Carbonic anhydrase"/>
    <property type="match status" value="1"/>
</dbReference>
<dbReference type="EMBL" id="CP000806">
    <property type="protein sequence ID" value="ACB50222.1"/>
    <property type="molecule type" value="Genomic_DNA"/>
</dbReference>
<evidence type="ECO:0000313" key="8">
    <source>
        <dbReference type="EMBL" id="ACB50222.1"/>
    </source>
</evidence>
<dbReference type="AlphaFoldDB" id="B1WS28"/>
<evidence type="ECO:0000256" key="5">
    <source>
        <dbReference type="ARBA" id="ARBA00023239"/>
    </source>
</evidence>
<dbReference type="SUPFAM" id="SSF53056">
    <property type="entry name" value="beta-carbonic anhydrase, cab"/>
    <property type="match status" value="1"/>
</dbReference>
<feature type="binding site" evidence="7">
    <location>
        <position position="97"/>
    </location>
    <ligand>
        <name>Zn(2+)</name>
        <dbReference type="ChEBI" id="CHEBI:29105"/>
    </ligand>
</feature>
<evidence type="ECO:0000256" key="1">
    <source>
        <dbReference type="ARBA" id="ARBA00006217"/>
    </source>
</evidence>
<keyword evidence="5" id="KW-0456">Lyase</keyword>
<comment type="cofactor">
    <cofactor evidence="7">
        <name>Zn(2+)</name>
        <dbReference type="ChEBI" id="CHEBI:29105"/>
    </cofactor>
    <text evidence="7">Binds 1 zinc ion per subunit.</text>
</comment>
<accession>B1WS28</accession>
<dbReference type="InterPro" id="IPR001765">
    <property type="entry name" value="Carbonic_anhydrase"/>
</dbReference>
<evidence type="ECO:0000256" key="3">
    <source>
        <dbReference type="ARBA" id="ARBA00022723"/>
    </source>
</evidence>
<gene>
    <name evidence="8" type="primary">icfA2</name>
    <name evidence="8" type="ordered locus">cce_0871</name>
</gene>
<protein>
    <recommendedName>
        <fullName evidence="2">carbonic anhydrase</fullName>
        <ecNumber evidence="2">4.2.1.1</ecNumber>
    </recommendedName>
</protein>
<dbReference type="PANTHER" id="PTHR11002">
    <property type="entry name" value="CARBONIC ANHYDRASE"/>
    <property type="match status" value="1"/>
</dbReference>
<dbReference type="OrthoDB" id="9797527at2"/>
<dbReference type="CDD" id="cd03378">
    <property type="entry name" value="beta_CA_cladeC"/>
    <property type="match status" value="1"/>
</dbReference>
<evidence type="ECO:0000256" key="4">
    <source>
        <dbReference type="ARBA" id="ARBA00022833"/>
    </source>
</evidence>
<keyword evidence="9" id="KW-1185">Reference proteome</keyword>
<sequence length="238" mass="25410">MNDQSAQPPVSRRQLIKYGGGLIGTSFMATVLTNEVMKPQPVLGQNKGTPDEALTALMAGNQRFVNNKQKNPNQTVVRLPEVVSGQNPFAAVLSCADSRVPVEIIFDRGIGDIFVVRDAGNVATEGAIASLEFGTLVLGAKVLMVIGHQDCGAVISTMKQAEVPGNIGLILDNIKPAISNYIGKDTEEEAIQKATEANVLYQVQQLNQSPILAQLKAENKLKIVGAYSNLETGKITLL</sequence>
<dbReference type="KEGG" id="cyt:cce_0871"/>
<feature type="binding site" evidence="7">
    <location>
        <position position="148"/>
    </location>
    <ligand>
        <name>Zn(2+)</name>
        <dbReference type="ChEBI" id="CHEBI:29105"/>
    </ligand>
</feature>
<evidence type="ECO:0000313" key="9">
    <source>
        <dbReference type="Proteomes" id="UP000001203"/>
    </source>
</evidence>
<comment type="catalytic activity">
    <reaction evidence="6">
        <text>hydrogencarbonate + H(+) = CO2 + H2O</text>
        <dbReference type="Rhea" id="RHEA:10748"/>
        <dbReference type="ChEBI" id="CHEBI:15377"/>
        <dbReference type="ChEBI" id="CHEBI:15378"/>
        <dbReference type="ChEBI" id="CHEBI:16526"/>
        <dbReference type="ChEBI" id="CHEBI:17544"/>
        <dbReference type="EC" id="4.2.1.1"/>
    </reaction>
</comment>
<dbReference type="Pfam" id="PF00484">
    <property type="entry name" value="Pro_CA"/>
    <property type="match status" value="1"/>
</dbReference>
<name>B1WS28_CROS5</name>
<keyword evidence="4 7" id="KW-0862">Zinc</keyword>
<dbReference type="Proteomes" id="UP000001203">
    <property type="component" value="Chromosome circular"/>
</dbReference>
<evidence type="ECO:0000256" key="6">
    <source>
        <dbReference type="ARBA" id="ARBA00048348"/>
    </source>
</evidence>
<feature type="binding site" evidence="7">
    <location>
        <position position="95"/>
    </location>
    <ligand>
        <name>Zn(2+)</name>
        <dbReference type="ChEBI" id="CHEBI:29105"/>
    </ligand>
</feature>
<evidence type="ECO:0000256" key="7">
    <source>
        <dbReference type="PIRSR" id="PIRSR601765-1"/>
    </source>
</evidence>
<reference evidence="8 9" key="1">
    <citation type="journal article" date="2008" name="Proc. Natl. Acad. Sci. U.S.A.">
        <title>The genome of Cyanothece 51142, a unicellular diazotrophic cyanobacterium important in the marine nitrogen cycle.</title>
        <authorList>
            <person name="Welsh E.A."/>
            <person name="Liberton M."/>
            <person name="Stoeckel J."/>
            <person name="Loh T."/>
            <person name="Elvitigala T."/>
            <person name="Wang C."/>
            <person name="Wollam A."/>
            <person name="Fulton R.S."/>
            <person name="Clifton S.W."/>
            <person name="Jacobs J.M."/>
            <person name="Aurora R."/>
            <person name="Ghosh B.K."/>
            <person name="Sherman L.A."/>
            <person name="Smith R.D."/>
            <person name="Wilson R.K."/>
            <person name="Pakrasi H.B."/>
        </authorList>
    </citation>
    <scope>NUCLEOTIDE SEQUENCE [LARGE SCALE GENOMIC DNA]</scope>
    <source>
        <strain evidence="9">ATCC 51142 / BH68</strain>
    </source>
</reference>
<dbReference type="GO" id="GO:0004089">
    <property type="term" value="F:carbonate dehydratase activity"/>
    <property type="evidence" value="ECO:0007669"/>
    <property type="project" value="UniProtKB-EC"/>
</dbReference>
<dbReference type="EC" id="4.2.1.1" evidence="2"/>
<dbReference type="RefSeq" id="WP_009546104.1">
    <property type="nucleotide sequence ID" value="NC_010546.1"/>
</dbReference>
<dbReference type="eggNOG" id="COG0288">
    <property type="taxonomic scope" value="Bacteria"/>
</dbReference>
<dbReference type="GO" id="GO:0008270">
    <property type="term" value="F:zinc ion binding"/>
    <property type="evidence" value="ECO:0007669"/>
    <property type="project" value="InterPro"/>
</dbReference>